<dbReference type="Pfam" id="PF10276">
    <property type="entry name" value="zf-CHCC"/>
    <property type="match status" value="1"/>
</dbReference>
<keyword evidence="3" id="KW-1185">Reference proteome</keyword>
<evidence type="ECO:0000313" key="2">
    <source>
        <dbReference type="EMBL" id="MEO1766065.1"/>
    </source>
</evidence>
<proteinExistence type="predicted"/>
<keyword evidence="2" id="KW-0863">Zinc-finger</keyword>
<evidence type="ECO:0000313" key="3">
    <source>
        <dbReference type="Proteomes" id="UP001482231"/>
    </source>
</evidence>
<dbReference type="InterPro" id="IPR019401">
    <property type="entry name" value="Znf_CHCC"/>
</dbReference>
<protein>
    <submittedName>
        <fullName evidence="2">Zinc-finger domain-containing protein</fullName>
    </submittedName>
</protein>
<dbReference type="Proteomes" id="UP001482231">
    <property type="component" value="Unassembled WGS sequence"/>
</dbReference>
<keyword evidence="2" id="KW-0862">Zinc</keyword>
<name>A0ABV0EBN4_9BURK</name>
<gene>
    <name evidence="2" type="ORF">V6E02_02405</name>
</gene>
<keyword evidence="2" id="KW-0479">Metal-binding</keyword>
<evidence type="ECO:0000259" key="1">
    <source>
        <dbReference type="Pfam" id="PF10276"/>
    </source>
</evidence>
<dbReference type="EMBL" id="JBAJEX010000001">
    <property type="protein sequence ID" value="MEO1766065.1"/>
    <property type="molecule type" value="Genomic_DNA"/>
</dbReference>
<comment type="caution">
    <text evidence="2">The sequence shown here is derived from an EMBL/GenBank/DDBJ whole genome shotgun (WGS) entry which is preliminary data.</text>
</comment>
<dbReference type="Gene3D" id="2.60.260.40">
    <property type="entry name" value="q5lls5 like domains"/>
    <property type="match status" value="1"/>
</dbReference>
<feature type="domain" description="Zinc finger CHCC-type" evidence="1">
    <location>
        <begin position="28"/>
        <end position="62"/>
    </location>
</feature>
<dbReference type="GO" id="GO:0008270">
    <property type="term" value="F:zinc ion binding"/>
    <property type="evidence" value="ECO:0007669"/>
    <property type="project" value="UniProtKB-KW"/>
</dbReference>
<accession>A0ABV0EBN4</accession>
<sequence>MSDPTPTAEQDLATRRYVEVTADDLPLACPTDAVALWNAHPRVFLPIEDSGEARCPYCGTLYRLRGRPSHHA</sequence>
<organism evidence="2 3">
    <name type="scientific">Thiobacter aerophilum</name>
    <dbReference type="NCBI Taxonomy" id="3121275"/>
    <lineage>
        <taxon>Bacteria</taxon>
        <taxon>Pseudomonadati</taxon>
        <taxon>Pseudomonadota</taxon>
        <taxon>Betaproteobacteria</taxon>
        <taxon>Burkholderiales</taxon>
        <taxon>Thiobacteraceae</taxon>
        <taxon>Thiobacter</taxon>
    </lineage>
</organism>
<dbReference type="RefSeq" id="WP_347306761.1">
    <property type="nucleotide sequence ID" value="NZ_JBAJEX010000001.1"/>
</dbReference>
<reference evidence="2 3" key="1">
    <citation type="submission" date="2024-02" db="EMBL/GenBank/DDBJ databases">
        <title>New thermophilic sulfur-oxidizing bacteria from a hot springs of the Uzon caldera (Kamchatka, Russia).</title>
        <authorList>
            <person name="Dukat A.M."/>
            <person name="Elcheninov A.G."/>
            <person name="Frolov E.N."/>
        </authorList>
    </citation>
    <scope>NUCLEOTIDE SEQUENCE [LARGE SCALE GENOMIC DNA]</scope>
    <source>
        <strain evidence="2 3">AK1</strain>
    </source>
</reference>